<dbReference type="Gene3D" id="3.40.50.300">
    <property type="entry name" value="P-loop containing nucleotide triphosphate hydrolases"/>
    <property type="match status" value="3"/>
</dbReference>
<evidence type="ECO:0000256" key="1">
    <source>
        <dbReference type="ARBA" id="ARBA00022806"/>
    </source>
</evidence>
<keyword evidence="1" id="KW-0547">Nucleotide-binding</keyword>
<dbReference type="Pfam" id="PF13087">
    <property type="entry name" value="AAA_12"/>
    <property type="match status" value="1"/>
</dbReference>
<dbReference type="CDD" id="cd18808">
    <property type="entry name" value="SF1_C_Upf1"/>
    <property type="match status" value="1"/>
</dbReference>
<dbReference type="InterPro" id="IPR047187">
    <property type="entry name" value="SF1_C_Upf1"/>
</dbReference>
<reference evidence="6 7" key="1">
    <citation type="journal article" date="2024" name="IMA Fungus">
        <title>IMA Genome - F19 : A genome assembly and annotation guide to empower mycologists, including annotated draft genome sequences of Ceratocystis pirilliformis, Diaporthe australafricana, Fusarium ophioides, Paecilomyces lecythidis, and Sporothrix stenoceras.</title>
        <authorList>
            <person name="Aylward J."/>
            <person name="Wilson A.M."/>
            <person name="Visagie C.M."/>
            <person name="Spraker J."/>
            <person name="Barnes I."/>
            <person name="Buitendag C."/>
            <person name="Ceriani C."/>
            <person name="Del Mar Angel L."/>
            <person name="du Plessis D."/>
            <person name="Fuchs T."/>
            <person name="Gasser K."/>
            <person name="Kramer D."/>
            <person name="Li W."/>
            <person name="Munsamy K."/>
            <person name="Piso A."/>
            <person name="Price J.L."/>
            <person name="Sonnekus B."/>
            <person name="Thomas C."/>
            <person name="van der Nest A."/>
            <person name="van Dijk A."/>
            <person name="van Heerden A."/>
            <person name="van Vuuren N."/>
            <person name="Yilmaz N."/>
            <person name="Duong T.A."/>
            <person name="van der Merwe N.A."/>
            <person name="Wingfield M.J."/>
            <person name="Wingfield B.D."/>
        </authorList>
    </citation>
    <scope>NUCLEOTIDE SEQUENCE [LARGE SCALE GENOMIC DNA]</scope>
    <source>
        <strain evidence="6 7">CMW 18167</strain>
    </source>
</reference>
<keyword evidence="7" id="KW-1185">Reference proteome</keyword>
<feature type="domain" description="DNA2/NAM7 helicase helicase" evidence="3">
    <location>
        <begin position="322"/>
        <end position="698"/>
    </location>
</feature>
<evidence type="ECO:0000256" key="2">
    <source>
        <dbReference type="SAM" id="MobiDB-lite"/>
    </source>
</evidence>
<keyword evidence="1" id="KW-0347">Helicase</keyword>
<dbReference type="PANTHER" id="PTHR10887:SF341">
    <property type="entry name" value="NFX1-TYPE ZINC FINGER-CONTAINING PROTEIN 1"/>
    <property type="match status" value="1"/>
</dbReference>
<name>A0ABR3XMH8_9EURO</name>
<feature type="domain" description="DNA2/NAM7 helicase-like C-terminal" evidence="4">
    <location>
        <begin position="713"/>
        <end position="898"/>
    </location>
</feature>
<dbReference type="InterPro" id="IPR027417">
    <property type="entry name" value="P-loop_NTPase"/>
</dbReference>
<evidence type="ECO:0000259" key="4">
    <source>
        <dbReference type="Pfam" id="PF13087"/>
    </source>
</evidence>
<dbReference type="Pfam" id="PF13086">
    <property type="entry name" value="AAA_11"/>
    <property type="match status" value="1"/>
</dbReference>
<feature type="compositionally biased region" description="Basic and acidic residues" evidence="2">
    <location>
        <begin position="1121"/>
        <end position="1134"/>
    </location>
</feature>
<dbReference type="InterPro" id="IPR045055">
    <property type="entry name" value="DNA2/NAM7-like"/>
</dbReference>
<protein>
    <recommendedName>
        <fullName evidence="8">RNA helicase</fullName>
    </recommendedName>
</protein>
<feature type="region of interest" description="Disordered" evidence="2">
    <location>
        <begin position="1101"/>
        <end position="1161"/>
    </location>
</feature>
<dbReference type="PANTHER" id="PTHR10887">
    <property type="entry name" value="DNA2/NAM7 HELICASE FAMILY"/>
    <property type="match status" value="1"/>
</dbReference>
<dbReference type="InterPro" id="IPR057373">
    <property type="entry name" value="ZNFX1"/>
</dbReference>
<evidence type="ECO:0000259" key="5">
    <source>
        <dbReference type="Pfam" id="PF25396"/>
    </source>
</evidence>
<sequence>MKVTPYSEGQYGPEPSDLPSEVAGLPELNKDIRQYVRKEDTEGSNDKLWISKPELPSSDEIMGAEMENDDFVALMPNRILGPWPSRGAYLKAHYELLREDAVAPLRDAVAYVKDDPHMMDSPLLNIYEKVRILPVECNDINTVSDKQQVYITGITFAQKGVAIKVRFSTARAGKNIVWEYSKRLISGNIVALSPSSDCFQSKCAVAVVAARPLEGVKKQPPEIDLLFARAEDADFDPQQEWIMVEAKTGYYEAHRHTMTALQKMARESFPLAEHVCHLDPQLKPPNYLNANPVVDMASIFPDDAETSETNVLESWPQNPMGNLDSSQWAALNQILTKELALVQGPPGTGKTFVSVVALRAILSHMREDDPPIILAAQTNHALDQLLRHISIFQGNYIRLGGRSTDPDIKKRTLFEIRKKLPLQMVPGGLLGPARKELKRLIDEISDLLKPFNQERSGSPLPAYFLLKVGVMSQSQFDSLERGAQGWVRGGSGNDSDPIVNWLGDCISKFEVIYDGENFGFSEDDIDLEYEQLKELEAEQGIEDDDLEILRGTFTHLKEGFIGRAMPSLTERTIQEVHLRRQDLWRIPANVRGSVYNTLRRLAKEKIARKLRQFLRLYDDSCVDLQVGKWERDYNILKSAKVIGMTTTGLSKYRALVSSLKPKIVMIEEAAEVIEGPVAAACIESLEHLILVGDHKQLQGHCSVQELEGDPFFLNVSMFERLVHNGIDFKTLIRQRRMAPEIRKLLSPIYDNLQDHPSVLDRPKIPGMGDINTYFFHHTWPESSDNLSSKYNQDEAHMIVGFYFYLVLNGLSVNNITVLTFYNGQRKKILKLLKDHQYLQGQYVKVVTVDSYQGEENEVVILSLVRSSERANIGFLSIENRVCVALSRAKRGFYIFGNGEAVSLADPLWWEIVRIMGEGQSGQRRLGRRLPLTCSKHGIKTYVREPKEWHATNGGCQLMCGETLSCGHKCGLRCHSFSHDKVSCNQVCGNQVACGHICREPCSVGHSCHCECKGSTVDSVAVECLAIERLAIEEVRSTLKTTTTKSSISNDKHTQLVQKYHNFVNGGAQEQDAFLNARAKDIASEELRQQMDDEAFRDLFGDENEDVAAKPSKPARTPSMKRVPDGKGGYRERYVDYFSARTTPSRTSKESSPGPHLLDNSD</sequence>
<feature type="domain" description="ZNFX1" evidence="5">
    <location>
        <begin position="147"/>
        <end position="247"/>
    </location>
</feature>
<dbReference type="Proteomes" id="UP001583193">
    <property type="component" value="Unassembled WGS sequence"/>
</dbReference>
<comment type="caution">
    <text evidence="6">The sequence shown here is derived from an EMBL/GenBank/DDBJ whole genome shotgun (WGS) entry which is preliminary data.</text>
</comment>
<keyword evidence="1" id="KW-0067">ATP-binding</keyword>
<dbReference type="SUPFAM" id="SSF52540">
    <property type="entry name" value="P-loop containing nucleoside triphosphate hydrolases"/>
    <property type="match status" value="1"/>
</dbReference>
<evidence type="ECO:0000313" key="6">
    <source>
        <dbReference type="EMBL" id="KAL1876672.1"/>
    </source>
</evidence>
<dbReference type="EMBL" id="JAVDPF010000015">
    <property type="protein sequence ID" value="KAL1876672.1"/>
    <property type="molecule type" value="Genomic_DNA"/>
</dbReference>
<keyword evidence="1" id="KW-0378">Hydrolase</keyword>
<evidence type="ECO:0000259" key="3">
    <source>
        <dbReference type="Pfam" id="PF13086"/>
    </source>
</evidence>
<dbReference type="InterPro" id="IPR041677">
    <property type="entry name" value="DNA2/NAM7_AAA_11"/>
</dbReference>
<organism evidence="6 7">
    <name type="scientific">Paecilomyces lecythidis</name>
    <dbReference type="NCBI Taxonomy" id="3004212"/>
    <lineage>
        <taxon>Eukaryota</taxon>
        <taxon>Fungi</taxon>
        <taxon>Dikarya</taxon>
        <taxon>Ascomycota</taxon>
        <taxon>Pezizomycotina</taxon>
        <taxon>Eurotiomycetes</taxon>
        <taxon>Eurotiomycetidae</taxon>
        <taxon>Eurotiales</taxon>
        <taxon>Thermoascaceae</taxon>
        <taxon>Paecilomyces</taxon>
    </lineage>
</organism>
<feature type="region of interest" description="Disordered" evidence="2">
    <location>
        <begin position="1"/>
        <end position="23"/>
    </location>
</feature>
<dbReference type="InterPro" id="IPR041679">
    <property type="entry name" value="DNA2/NAM7-like_C"/>
</dbReference>
<evidence type="ECO:0008006" key="8">
    <source>
        <dbReference type="Google" id="ProtNLM"/>
    </source>
</evidence>
<gene>
    <name evidence="6" type="ORF">Plec18167_005080</name>
</gene>
<dbReference type="Pfam" id="PF25396">
    <property type="entry name" value="ZNFX1"/>
    <property type="match status" value="1"/>
</dbReference>
<accession>A0ABR3XMH8</accession>
<dbReference type="CDD" id="cd06008">
    <property type="entry name" value="NF-X1-zinc-finger"/>
    <property type="match status" value="1"/>
</dbReference>
<proteinExistence type="predicted"/>
<evidence type="ECO:0000313" key="7">
    <source>
        <dbReference type="Proteomes" id="UP001583193"/>
    </source>
</evidence>